<keyword evidence="4 6" id="KW-0472">Membrane</keyword>
<keyword evidence="9" id="KW-1185">Reference proteome</keyword>
<feature type="transmembrane region" description="Helical" evidence="6">
    <location>
        <begin position="80"/>
        <end position="101"/>
    </location>
</feature>
<dbReference type="Proteomes" id="UP000053611">
    <property type="component" value="Unassembled WGS sequence"/>
</dbReference>
<evidence type="ECO:0000256" key="2">
    <source>
        <dbReference type="ARBA" id="ARBA00022692"/>
    </source>
</evidence>
<comment type="subcellular location">
    <subcellularLocation>
        <location evidence="1">Membrane</location>
        <topology evidence="1">Multi-pass membrane protein</topology>
    </subcellularLocation>
</comment>
<sequence length="1083" mass="119812">MAVPAESRRSLSPAARLPTWAHRARQLVPPVVAAFLSFICIAVPALNHLTGDYAFLVNTSLILFYFPKGRISTILENNSIALLGAVGGLGWTSAVLAVAAWCGAHFEADAGQARAVLATGLAFLSLICGCLRSYAPRLNVACRAALFYPIFELTSAQLITRMDKWLFLHQFFVTVFAYTAATVCGVVLAEHSSAPKLGEHIVASVRTTCELIPTSLSTILEPHAEHPAEHTGWTIEFPLPTSMSEKAVEEQQPGRSRQQHLAGDLRTQVGAMRMTFRSYSLDIVHARRPPSALGPIIKVFERLQRNPLLMPTGHVPGERIRTALERAYATPLSPAVSRASRSSSRIGTPRRLASATYDPDPSTPTTPTASIFRSTSPAGTPTASVFNSASSMRSFHLHPPPLPRETAAAHLARELTKVATHTHGGSRIPSGSHHEHSARSKLTSTCGRLSNAIIAALQAAIVLLIEACEWHRLAPTPRPDVDAKELLSQLDVALDELQKRLTGILDGAEEPMSPAAERVVFQDEMTSDWLDDEDRFRIAFFMIALLDLARDTRLLLHTAARLQDERLPKRWFLPALNWPWLPLPDDSQLPSIDREVPTGTDDPEFRYKNCEDVDFVHTLLRESRETSKSRPRMAAARTLGERATAAWRSIWDRSGVVLARVLLSQGFHTLKHSRHVHFALKQTVGISLLSLPAFLPLRNGGRAWYDSTHGAWMVVSFMYVLEVTTGATLLVGFYRMCGTFIGAVLGYIFTKIAGANPYGLVVLCTAASVPIAYGILFTHVAPMAMVTGITLPPIVFLQYLGLTEGKSQIHIAWERFVEIVIGIAAAVIIGMWLWPIHARVQYFSAVADTMDQITEYCKLSASARAKTDLRMSRDLLRPSLVYQANNKQYPVLESAVRRHLTRSRLLVDIQTREISLLPRPIKLYLEVIDLAERLIETFTEVRTLRFSLPRQETVLDVLPIRRELVSAILINLWACGQAFRSRSPLPQLLPSPRVPLGEVMDATDSHAQDVRGIRARANLRRRRRREGPDEAPETGHDEIAVLYGMAENEALGEVILTIEELLAAARTLFGTQSFLDTADLHQL</sequence>
<dbReference type="RefSeq" id="XP_018281410.1">
    <property type="nucleotide sequence ID" value="XM_018419816.1"/>
</dbReference>
<evidence type="ECO:0000256" key="6">
    <source>
        <dbReference type="SAM" id="Phobius"/>
    </source>
</evidence>
<organism evidence="8 9">
    <name type="scientific">Cutaneotrichosporon oleaginosum</name>
    <dbReference type="NCBI Taxonomy" id="879819"/>
    <lineage>
        <taxon>Eukaryota</taxon>
        <taxon>Fungi</taxon>
        <taxon>Dikarya</taxon>
        <taxon>Basidiomycota</taxon>
        <taxon>Agaricomycotina</taxon>
        <taxon>Tremellomycetes</taxon>
        <taxon>Trichosporonales</taxon>
        <taxon>Trichosporonaceae</taxon>
        <taxon>Cutaneotrichosporon</taxon>
    </lineage>
</organism>
<reference evidence="8 9" key="1">
    <citation type="submission" date="2015-03" db="EMBL/GenBank/DDBJ databases">
        <title>Genomics and transcriptomics of the oil-accumulating basidiomycete yeast T. oleaginosus allow insights into substrate utilization and the diverse evolutionary trajectories of mating systems in fungi.</title>
        <authorList>
            <consortium name="DOE Joint Genome Institute"/>
            <person name="Kourist R."/>
            <person name="Kracht O."/>
            <person name="Bracharz F."/>
            <person name="Lipzen A."/>
            <person name="Nolan M."/>
            <person name="Ohm R."/>
            <person name="Grigoriev I."/>
            <person name="Sun S."/>
            <person name="Heitman J."/>
            <person name="Bruck T."/>
            <person name="Nowrousian M."/>
        </authorList>
    </citation>
    <scope>NUCLEOTIDE SEQUENCE [LARGE SCALE GENOMIC DNA]</scope>
    <source>
        <strain evidence="8 9">IBC0246</strain>
    </source>
</reference>
<feature type="region of interest" description="Disordered" evidence="5">
    <location>
        <begin position="332"/>
        <end position="385"/>
    </location>
</feature>
<dbReference type="InterPro" id="IPR049453">
    <property type="entry name" value="Memb_transporter_dom"/>
</dbReference>
<dbReference type="STRING" id="879819.A0A0J1BAI9"/>
<evidence type="ECO:0000259" key="7">
    <source>
        <dbReference type="Pfam" id="PF13515"/>
    </source>
</evidence>
<feature type="transmembrane region" description="Helical" evidence="6">
    <location>
        <begin position="757"/>
        <end position="777"/>
    </location>
</feature>
<gene>
    <name evidence="8" type="ORF">CC85DRAFT_191085</name>
</gene>
<feature type="domain" description="Integral membrane bound transporter" evidence="7">
    <location>
        <begin position="704"/>
        <end position="829"/>
    </location>
</feature>
<accession>A0A0J1BAI9</accession>
<feature type="transmembrane region" description="Helical" evidence="6">
    <location>
        <begin position="717"/>
        <end position="750"/>
    </location>
</feature>
<name>A0A0J1BAI9_9TREE</name>
<evidence type="ECO:0000256" key="4">
    <source>
        <dbReference type="ARBA" id="ARBA00023136"/>
    </source>
</evidence>
<dbReference type="PANTHER" id="PTHR47804:SF3">
    <property type="entry name" value="PROTEIN BRE4"/>
    <property type="match status" value="1"/>
</dbReference>
<keyword evidence="2 6" id="KW-0812">Transmembrane</keyword>
<evidence type="ECO:0000313" key="8">
    <source>
        <dbReference type="EMBL" id="KLT44919.1"/>
    </source>
</evidence>
<evidence type="ECO:0000256" key="1">
    <source>
        <dbReference type="ARBA" id="ARBA00004141"/>
    </source>
</evidence>
<feature type="transmembrane region" description="Helical" evidence="6">
    <location>
        <begin position="783"/>
        <end position="803"/>
    </location>
</feature>
<dbReference type="AlphaFoldDB" id="A0A0J1BAI9"/>
<keyword evidence="3 6" id="KW-1133">Transmembrane helix</keyword>
<evidence type="ECO:0000313" key="9">
    <source>
        <dbReference type="Proteomes" id="UP000053611"/>
    </source>
</evidence>
<evidence type="ECO:0000256" key="3">
    <source>
        <dbReference type="ARBA" id="ARBA00022989"/>
    </source>
</evidence>
<dbReference type="GeneID" id="28980419"/>
<feature type="compositionally biased region" description="Polar residues" evidence="5">
    <location>
        <begin position="371"/>
        <end position="385"/>
    </location>
</feature>
<feature type="transmembrane region" description="Helical" evidence="6">
    <location>
        <begin position="165"/>
        <end position="189"/>
    </location>
</feature>
<dbReference type="InterPro" id="IPR052430">
    <property type="entry name" value="IVT-Associated"/>
</dbReference>
<feature type="transmembrane region" description="Helical" evidence="6">
    <location>
        <begin position="815"/>
        <end position="834"/>
    </location>
</feature>
<dbReference type="EMBL" id="KQ087184">
    <property type="protein sequence ID" value="KLT44919.1"/>
    <property type="molecule type" value="Genomic_DNA"/>
</dbReference>
<feature type="transmembrane region" description="Helical" evidence="6">
    <location>
        <begin position="27"/>
        <end position="46"/>
    </location>
</feature>
<feature type="compositionally biased region" description="Low complexity" evidence="5">
    <location>
        <begin position="354"/>
        <end position="370"/>
    </location>
</feature>
<dbReference type="PANTHER" id="PTHR47804">
    <property type="entry name" value="60S RIBOSOMAL PROTEIN L19"/>
    <property type="match status" value="1"/>
</dbReference>
<dbReference type="Pfam" id="PF13515">
    <property type="entry name" value="FUSC_2"/>
    <property type="match status" value="1"/>
</dbReference>
<evidence type="ECO:0000256" key="5">
    <source>
        <dbReference type="SAM" id="MobiDB-lite"/>
    </source>
</evidence>
<protein>
    <recommendedName>
        <fullName evidence="7">Integral membrane bound transporter domain-containing protein</fullName>
    </recommendedName>
</protein>
<proteinExistence type="predicted"/>
<feature type="transmembrane region" description="Helical" evidence="6">
    <location>
        <begin position="113"/>
        <end position="131"/>
    </location>
</feature>
<feature type="transmembrane region" description="Helical" evidence="6">
    <location>
        <begin position="52"/>
        <end position="68"/>
    </location>
</feature>
<dbReference type="GO" id="GO:0016020">
    <property type="term" value="C:membrane"/>
    <property type="evidence" value="ECO:0007669"/>
    <property type="project" value="UniProtKB-SubCell"/>
</dbReference>
<dbReference type="OrthoDB" id="68611at2759"/>